<keyword evidence="3" id="KW-1185">Reference proteome</keyword>
<keyword evidence="1" id="KW-0472">Membrane</keyword>
<reference evidence="2" key="1">
    <citation type="submission" date="2025-08" db="UniProtKB">
        <authorList>
            <consortium name="Ensembl"/>
        </authorList>
    </citation>
    <scope>IDENTIFICATION</scope>
</reference>
<evidence type="ECO:0000313" key="2">
    <source>
        <dbReference type="Ensembl" id="ENSOKIP00005003773.1"/>
    </source>
</evidence>
<evidence type="ECO:0000256" key="1">
    <source>
        <dbReference type="SAM" id="Phobius"/>
    </source>
</evidence>
<keyword evidence="1" id="KW-1133">Transmembrane helix</keyword>
<accession>A0A8C7CJ90</accession>
<name>A0A8C7CJ90_ONCKI</name>
<proteinExistence type="predicted"/>
<organism evidence="2 3">
    <name type="scientific">Oncorhynchus kisutch</name>
    <name type="common">Coho salmon</name>
    <name type="synonym">Salmo kisutch</name>
    <dbReference type="NCBI Taxonomy" id="8019"/>
    <lineage>
        <taxon>Eukaryota</taxon>
        <taxon>Metazoa</taxon>
        <taxon>Chordata</taxon>
        <taxon>Craniata</taxon>
        <taxon>Vertebrata</taxon>
        <taxon>Euteleostomi</taxon>
        <taxon>Actinopterygii</taxon>
        <taxon>Neopterygii</taxon>
        <taxon>Teleostei</taxon>
        <taxon>Protacanthopterygii</taxon>
        <taxon>Salmoniformes</taxon>
        <taxon>Salmonidae</taxon>
        <taxon>Salmoninae</taxon>
        <taxon>Oncorhynchus</taxon>
    </lineage>
</organism>
<protein>
    <submittedName>
        <fullName evidence="2">Uncharacterized protein</fullName>
    </submittedName>
</protein>
<sequence>ENINTPIPPCLSTSMSLYLHVLVPPCLCTSMSLYLHVLVPPCLSTSMSYTSMSLYLHVLVPPCLSTSMSYLAVQSLITKSFTGTLQFIHTLLQSVIISDTVSCSNVISILTVDSLHQDLMLIGCIHLCNLKYACA</sequence>
<keyword evidence="1" id="KW-0812">Transmembrane</keyword>
<reference evidence="2" key="2">
    <citation type="submission" date="2025-09" db="UniProtKB">
        <authorList>
            <consortium name="Ensembl"/>
        </authorList>
    </citation>
    <scope>IDENTIFICATION</scope>
</reference>
<dbReference type="GeneTree" id="ENSGT01120000278173"/>
<dbReference type="AlphaFoldDB" id="A0A8C7CJ90"/>
<dbReference type="Ensembl" id="ENSOKIT00005003955.1">
    <property type="protein sequence ID" value="ENSOKIP00005003773.1"/>
    <property type="gene ID" value="ENSOKIG00005001706.1"/>
</dbReference>
<feature type="transmembrane region" description="Helical" evidence="1">
    <location>
        <begin position="17"/>
        <end position="39"/>
    </location>
</feature>
<feature type="transmembrane region" description="Helical" evidence="1">
    <location>
        <begin position="54"/>
        <end position="73"/>
    </location>
</feature>
<dbReference type="Proteomes" id="UP000694557">
    <property type="component" value="Unassembled WGS sequence"/>
</dbReference>
<evidence type="ECO:0000313" key="3">
    <source>
        <dbReference type="Proteomes" id="UP000694557"/>
    </source>
</evidence>